<accession>A0ABN6KE31</accession>
<name>A0ABN6KE31_9LEPT</name>
<keyword evidence="6" id="KW-1185">Reference proteome</keyword>
<feature type="domain" description="Fumarylacetoacetase-like C-terminal" evidence="4">
    <location>
        <begin position="642"/>
        <end position="911"/>
    </location>
</feature>
<gene>
    <name evidence="5" type="ORF">LPTSP3_g08840</name>
</gene>
<dbReference type="Gene3D" id="3.90.850.10">
    <property type="entry name" value="Fumarylacetoacetase-like, C-terminal domain"/>
    <property type="match status" value="1"/>
</dbReference>
<protein>
    <recommendedName>
        <fullName evidence="7">FAD-binding domain-containing protein</fullName>
    </recommendedName>
</protein>
<keyword evidence="2" id="KW-0274">FAD</keyword>
<dbReference type="Gene3D" id="3.30.9.10">
    <property type="entry name" value="D-Amino Acid Oxidase, subunit A, domain 2"/>
    <property type="match status" value="1"/>
</dbReference>
<dbReference type="PANTHER" id="PTHR43004">
    <property type="entry name" value="TRK SYSTEM POTASSIUM UPTAKE PROTEIN"/>
    <property type="match status" value="1"/>
</dbReference>
<dbReference type="Pfam" id="PF01494">
    <property type="entry name" value="FAD_binding_3"/>
    <property type="match status" value="1"/>
</dbReference>
<proteinExistence type="predicted"/>
<evidence type="ECO:0008006" key="7">
    <source>
        <dbReference type="Google" id="ProtNLM"/>
    </source>
</evidence>
<dbReference type="SUPFAM" id="SSF51905">
    <property type="entry name" value="FAD/NAD(P)-binding domain"/>
    <property type="match status" value="1"/>
</dbReference>
<dbReference type="InterPro" id="IPR011234">
    <property type="entry name" value="Fumarylacetoacetase-like_C"/>
</dbReference>
<evidence type="ECO:0000313" key="6">
    <source>
        <dbReference type="Proteomes" id="UP000245263"/>
    </source>
</evidence>
<organism evidence="5 6">
    <name type="scientific">Leptospira kobayashii</name>
    <dbReference type="NCBI Taxonomy" id="1917830"/>
    <lineage>
        <taxon>Bacteria</taxon>
        <taxon>Pseudomonadati</taxon>
        <taxon>Spirochaetota</taxon>
        <taxon>Spirochaetia</taxon>
        <taxon>Leptospirales</taxon>
        <taxon>Leptospiraceae</taxon>
        <taxon>Leptospira</taxon>
    </lineage>
</organism>
<evidence type="ECO:0000313" key="5">
    <source>
        <dbReference type="EMBL" id="BDA77954.1"/>
    </source>
</evidence>
<dbReference type="Pfam" id="PF01557">
    <property type="entry name" value="FAA_hydrolase"/>
    <property type="match status" value="1"/>
</dbReference>
<dbReference type="SUPFAM" id="SSF56529">
    <property type="entry name" value="FAH"/>
    <property type="match status" value="1"/>
</dbReference>
<reference evidence="5 6" key="1">
    <citation type="submission" date="2021-08" db="EMBL/GenBank/DDBJ databases">
        <title>Complete genome sequence of Leptospira kobayashii strain E30.</title>
        <authorList>
            <person name="Nakao R."/>
            <person name="Nakamura S."/>
            <person name="Masuzawa T."/>
            <person name="Koizumi N."/>
        </authorList>
    </citation>
    <scope>NUCLEOTIDE SEQUENCE [LARGE SCALE GENOMIC DNA]</scope>
    <source>
        <strain evidence="5 6">E30</strain>
    </source>
</reference>
<dbReference type="Proteomes" id="UP000245263">
    <property type="component" value="Chromosome 1"/>
</dbReference>
<evidence type="ECO:0000259" key="4">
    <source>
        <dbReference type="Pfam" id="PF01557"/>
    </source>
</evidence>
<dbReference type="Pfam" id="PF21274">
    <property type="entry name" value="Rng_hyd_C"/>
    <property type="match status" value="1"/>
</dbReference>
<dbReference type="InterPro" id="IPR002938">
    <property type="entry name" value="FAD-bd"/>
</dbReference>
<evidence type="ECO:0000256" key="2">
    <source>
        <dbReference type="ARBA" id="ARBA00022827"/>
    </source>
</evidence>
<dbReference type="InterPro" id="IPR036188">
    <property type="entry name" value="FAD/NAD-bd_sf"/>
</dbReference>
<evidence type="ECO:0000259" key="3">
    <source>
        <dbReference type="Pfam" id="PF01494"/>
    </source>
</evidence>
<dbReference type="RefSeq" id="WP_109018665.1">
    <property type="nucleotide sequence ID" value="NZ_AP025028.1"/>
</dbReference>
<evidence type="ECO:0000256" key="1">
    <source>
        <dbReference type="ARBA" id="ARBA00022630"/>
    </source>
</evidence>
<dbReference type="InterPro" id="IPR036663">
    <property type="entry name" value="Fumarylacetoacetase_C_sf"/>
</dbReference>
<dbReference type="EMBL" id="AP025028">
    <property type="protein sequence ID" value="BDA77954.1"/>
    <property type="molecule type" value="Genomic_DNA"/>
</dbReference>
<sequence>MKTTEVLIIGAGPSGMVFSLALSKLGVRHILIEKRSEISNHPKAHEISGRTLEILKQLGINLQDLIEEASDQDTASKIVFCQNLRKEIGRIDLSEDKIQTKYKRDLSVPIPFLNISQTEVEKVLRKKILKQKTGELILDVEWKSSLEENSYVYTTIKHRKTNKVSEIKSKYVIACDGAGSDIRNFLNIKMSGPTKLQDVVNVYFTNDLTKQIPSKGKLYWILEASAPGVLIAHHPEKRWVYHHAIETPFERIEDCNENFFRKKLGKATGLGDRFPFQIESINHWTMTAQVANSFSLGRFYLVGDAAHRFPPTGGLGMNSGVVDSYNLAWKIDLVLRGIADESLLRSYERERKPVIERNCEESRKNWFRMFQIPRALGISLPLATRIKRLLLAHFPFFFFNKNTKYKILSYLETLANKKLTAGLQKPYIQRRVSNAIASQIGHFDRLELDLHYKYGSSEDIWIGKRFPHFPIKKGKRTISSHDLLSPDAFHLFVWKRKSGSEIKSQHLTLNQISIEVHSVSSDPELLPKNSLPSEGFVLVRPDGHIFQWKEEVVTKESTSKFLMDCLFSLQEGKGLSSDTQAITHQTNKSTRWKPIFFAAGISLSLFLYILYRPLPHPPKPANFNLVKLSEGKFQTWRPKPKKIFGMGLVYANHIEETANHFDPNIPPPIFLKENHSLTGPESTVTIPSKKELLDRLYAFEPDLKKENIEEITSFSPLMDYEVELAFVLLEDISNEKLAKENYSPKIAFFLANDVSARSLAVFGEGRSNRAEYWGISKSFPTFLPVSNRIWIPNRYTPDLLPDVRLRSTVNGEERQNESVSNMIYTPKEMLRFIRKEYPHLTLEKDDIVITGTPGGVAMSTPRPIARILSWLSLNRITKLKLALKKDRSRFIKDGDEVDMTAEGLGDLHNKFSVGRSQ</sequence>
<keyword evidence="1" id="KW-0285">Flavoprotein</keyword>
<dbReference type="PRINTS" id="PR00420">
    <property type="entry name" value="RNGMNOXGNASE"/>
</dbReference>
<dbReference type="Gene3D" id="3.50.50.60">
    <property type="entry name" value="FAD/NAD(P)-binding domain"/>
    <property type="match status" value="1"/>
</dbReference>
<dbReference type="InterPro" id="IPR050641">
    <property type="entry name" value="RIFMO-like"/>
</dbReference>
<feature type="domain" description="FAD-binding" evidence="3">
    <location>
        <begin position="4"/>
        <end position="361"/>
    </location>
</feature>
<dbReference type="Gene3D" id="3.40.30.120">
    <property type="match status" value="1"/>
</dbReference>
<dbReference type="PANTHER" id="PTHR43004:SF6">
    <property type="entry name" value="FAD_NAD(P)-BINDING OXIDOREDUCTASE FAMILY PROTEIN"/>
    <property type="match status" value="1"/>
</dbReference>